<dbReference type="Proteomes" id="UP000199268">
    <property type="component" value="Unassembled WGS sequence"/>
</dbReference>
<protein>
    <submittedName>
        <fullName evidence="1">Uncharacterized protein</fullName>
    </submittedName>
</protein>
<dbReference type="EMBL" id="FMAO01000019">
    <property type="protein sequence ID" value="SCC12899.1"/>
    <property type="molecule type" value="Genomic_DNA"/>
</dbReference>
<dbReference type="AlphaFoldDB" id="A0A1C4C199"/>
<dbReference type="STRING" id="1505725.GA0061074_11921"/>
<evidence type="ECO:0000313" key="1">
    <source>
        <dbReference type="EMBL" id="SCC12899.1"/>
    </source>
</evidence>
<proteinExistence type="predicted"/>
<sequence>MAQINIGQDTALFIHAVLTDSNTKNNPELITAVTGLLDRSVELGLFPSFNEINILMDEHKI</sequence>
<reference evidence="2" key="1">
    <citation type="submission" date="2016-08" db="EMBL/GenBank/DDBJ databases">
        <authorList>
            <person name="Varghese N."/>
            <person name="Submissions Spin"/>
        </authorList>
    </citation>
    <scope>NUCLEOTIDE SEQUENCE [LARGE SCALE GENOMIC DNA]</scope>
    <source>
        <strain evidence="2">R-53094</strain>
    </source>
</reference>
<evidence type="ECO:0000313" key="2">
    <source>
        <dbReference type="Proteomes" id="UP000199268"/>
    </source>
</evidence>
<organism evidence="1 2">
    <name type="scientific">Weissella bombi</name>
    <dbReference type="NCBI Taxonomy" id="1505725"/>
    <lineage>
        <taxon>Bacteria</taxon>
        <taxon>Bacillati</taxon>
        <taxon>Bacillota</taxon>
        <taxon>Bacilli</taxon>
        <taxon>Lactobacillales</taxon>
        <taxon>Lactobacillaceae</taxon>
        <taxon>Weissella</taxon>
    </lineage>
</organism>
<gene>
    <name evidence="1" type="ORF">GA0061074_11921</name>
</gene>
<keyword evidence="2" id="KW-1185">Reference proteome</keyword>
<accession>A0A1C4C199</accession>
<name>A0A1C4C199_9LACO</name>
<dbReference type="RefSeq" id="WP_092463918.1">
    <property type="nucleotide sequence ID" value="NZ_BJEE01000001.1"/>
</dbReference>